<keyword evidence="16" id="KW-1185">Reference proteome</keyword>
<sequence length="813" mass="88158">MATNATAASACPAAMQATSNGMFQGDNPLHFSLPLITLQICIVVLLSRILAFLLRPLRQPRVIAEIVGGILLGPSALGRNQNYLNAIFPSRSLTVLDTLANMGLLFFLFLVGLELDPRSLRRTGKKALSIALAGISLPFALGIGTSFVLKGTIAKGVSGAPFLVFMGVALSITAFPVLARILAELKLLTTDVGRLAMSAAAVNDVAAWILLALAIALSSSGRSPLISLWVLLCGSGFILCCAFILPPIFKWMAQRCPEGEPVEELYVCATLALVLAAGFCTDAIGIHALFGAFVVGVLVPKEGPFAGALVEKVEDLVTGLLLPLYFVSSGLKTNIATIQGLQSWGLLVLVICTACIGKIVGTVTVSLLCKLPVQEALALGFLMNTKGLVELIVLNIGKDRKVLNDQTFAIMVLMAIFTTFITTPLVTLVYKPAKRMSKANYKYRTTERKDTNTQLRILTCFHSTSNIPTMINFIEASRGTEKKEGLCVYALHLMELSERPSAILMVHKARKNGLPFWNKGRQSDCNQVVVAFEAFQQLSHVFIRPMTSISPMSNMHEDICMSAERKRAAMIILPFHKHQRLDGSLETTRTEFRWVNRRVLEHAPCSVGILVDRGLGGSTHVSASNVSLTLTVLFFGGCDDREALAYGARMAEHPGNSLTVIHFLASPEHAGEIVKVDISEDPSTSARSGDEKFIDEFKQKILSDASIKFEERVMRNAAEIVDVVKAFTRCNLFLVGRMPEGRLAATLNAKNDSPELGPVGSLLTSPDFSTSASVLVVQQYHPFRVPQPVSSKRIVVLPEEDSHVVPEEDIESK</sequence>
<dbReference type="EMBL" id="RXIC02000026">
    <property type="protein sequence ID" value="KAB1201924.1"/>
    <property type="molecule type" value="Genomic_DNA"/>
</dbReference>
<evidence type="ECO:0000256" key="10">
    <source>
        <dbReference type="ARBA" id="ARBA00038341"/>
    </source>
</evidence>
<keyword evidence="4" id="KW-0633">Potassium transport</keyword>
<feature type="transmembrane region" description="Helical" evidence="11">
    <location>
        <begin position="344"/>
        <end position="369"/>
    </location>
</feature>
<evidence type="ECO:0000256" key="5">
    <source>
        <dbReference type="ARBA" id="ARBA00022692"/>
    </source>
</evidence>
<dbReference type="GO" id="GO:0016020">
    <property type="term" value="C:membrane"/>
    <property type="evidence" value="ECO:0007669"/>
    <property type="project" value="UniProtKB-SubCell"/>
</dbReference>
<feature type="transmembrane region" description="Helical" evidence="11">
    <location>
        <begin position="31"/>
        <end position="50"/>
    </location>
</feature>
<dbReference type="FunFam" id="1.20.1530.20:FF:000003">
    <property type="entry name" value="Cation/H(+) antiporter 15"/>
    <property type="match status" value="1"/>
</dbReference>
<dbReference type="Pfam" id="PF23259">
    <property type="entry name" value="CHX17_C"/>
    <property type="match status" value="1"/>
</dbReference>
<evidence type="ECO:0000313" key="15">
    <source>
        <dbReference type="EMBL" id="KAB1201924.1"/>
    </source>
</evidence>
<name>A0A6A1UN54_9ROSI</name>
<keyword evidence="8" id="KW-0406">Ion transport</keyword>
<dbReference type="Pfam" id="PF00999">
    <property type="entry name" value="Na_H_Exchanger"/>
    <property type="match status" value="1"/>
</dbReference>
<evidence type="ECO:0000256" key="2">
    <source>
        <dbReference type="ARBA" id="ARBA00022448"/>
    </source>
</evidence>
<feature type="transmembrane region" description="Helical" evidence="11">
    <location>
        <begin position="225"/>
        <end position="245"/>
    </location>
</feature>
<dbReference type="InterPro" id="IPR038770">
    <property type="entry name" value="Na+/solute_symporter_sf"/>
</dbReference>
<feature type="transmembrane region" description="Helical" evidence="11">
    <location>
        <begin position="98"/>
        <end position="115"/>
    </location>
</feature>
<protein>
    <submittedName>
        <fullName evidence="15">Cation/H(+) antiporter 18</fullName>
    </submittedName>
</protein>
<feature type="transmembrane region" description="Helical" evidence="11">
    <location>
        <begin position="195"/>
        <end position="219"/>
    </location>
</feature>
<dbReference type="Gene3D" id="3.40.50.12370">
    <property type="match status" value="1"/>
</dbReference>
<dbReference type="Pfam" id="PF23256">
    <property type="entry name" value="CHX17_2nd"/>
    <property type="match status" value="1"/>
</dbReference>
<evidence type="ECO:0000313" key="16">
    <source>
        <dbReference type="Proteomes" id="UP000516437"/>
    </source>
</evidence>
<feature type="transmembrane region" description="Helical" evidence="11">
    <location>
        <begin position="161"/>
        <end position="183"/>
    </location>
</feature>
<feature type="domain" description="Cation/H+ exchanger transmembrane" evidence="12">
    <location>
        <begin position="44"/>
        <end position="426"/>
    </location>
</feature>
<dbReference type="InterPro" id="IPR006153">
    <property type="entry name" value="Cation/H_exchanger_TM"/>
</dbReference>
<feature type="transmembrane region" description="Helical" evidence="11">
    <location>
        <begin position="62"/>
        <end position="78"/>
    </location>
</feature>
<evidence type="ECO:0000256" key="4">
    <source>
        <dbReference type="ARBA" id="ARBA00022538"/>
    </source>
</evidence>
<reference evidence="15 16" key="1">
    <citation type="journal article" date="2019" name="Plant Biotechnol. J.">
        <title>The red bayberry genome and genetic basis of sex determination.</title>
        <authorList>
            <person name="Jia H.M."/>
            <person name="Jia H.J."/>
            <person name="Cai Q.L."/>
            <person name="Wang Y."/>
            <person name="Zhao H.B."/>
            <person name="Yang W.F."/>
            <person name="Wang G.Y."/>
            <person name="Li Y.H."/>
            <person name="Zhan D.L."/>
            <person name="Shen Y.T."/>
            <person name="Niu Q.F."/>
            <person name="Chang L."/>
            <person name="Qiu J."/>
            <person name="Zhao L."/>
            <person name="Xie H.B."/>
            <person name="Fu W.Y."/>
            <person name="Jin J."/>
            <person name="Li X.W."/>
            <person name="Jiao Y."/>
            <person name="Zhou C.C."/>
            <person name="Tu T."/>
            <person name="Chai C.Y."/>
            <person name="Gao J.L."/>
            <person name="Fan L.J."/>
            <person name="van de Weg E."/>
            <person name="Wang J.Y."/>
            <person name="Gao Z.S."/>
        </authorList>
    </citation>
    <scope>NUCLEOTIDE SEQUENCE [LARGE SCALE GENOMIC DNA]</scope>
    <source>
        <tissue evidence="15">Leaves</tissue>
    </source>
</reference>
<evidence type="ECO:0000259" key="14">
    <source>
        <dbReference type="Pfam" id="PF23259"/>
    </source>
</evidence>
<organism evidence="15 16">
    <name type="scientific">Morella rubra</name>
    <name type="common">Chinese bayberry</name>
    <dbReference type="NCBI Taxonomy" id="262757"/>
    <lineage>
        <taxon>Eukaryota</taxon>
        <taxon>Viridiplantae</taxon>
        <taxon>Streptophyta</taxon>
        <taxon>Embryophyta</taxon>
        <taxon>Tracheophyta</taxon>
        <taxon>Spermatophyta</taxon>
        <taxon>Magnoliopsida</taxon>
        <taxon>eudicotyledons</taxon>
        <taxon>Gunneridae</taxon>
        <taxon>Pentapetalae</taxon>
        <taxon>rosids</taxon>
        <taxon>fabids</taxon>
        <taxon>Fagales</taxon>
        <taxon>Myricaceae</taxon>
        <taxon>Morella</taxon>
    </lineage>
</organism>
<evidence type="ECO:0000256" key="6">
    <source>
        <dbReference type="ARBA" id="ARBA00022958"/>
    </source>
</evidence>
<dbReference type="GO" id="GO:0012505">
    <property type="term" value="C:endomembrane system"/>
    <property type="evidence" value="ECO:0007669"/>
    <property type="project" value="TreeGrafter"/>
</dbReference>
<dbReference type="PANTHER" id="PTHR32468">
    <property type="entry name" value="CATION/H + ANTIPORTER"/>
    <property type="match status" value="1"/>
</dbReference>
<evidence type="ECO:0000256" key="1">
    <source>
        <dbReference type="ARBA" id="ARBA00004141"/>
    </source>
</evidence>
<dbReference type="InterPro" id="IPR050794">
    <property type="entry name" value="CPA2_transporter"/>
</dbReference>
<evidence type="ECO:0000256" key="7">
    <source>
        <dbReference type="ARBA" id="ARBA00022989"/>
    </source>
</evidence>
<dbReference type="GO" id="GO:1902600">
    <property type="term" value="P:proton transmembrane transport"/>
    <property type="evidence" value="ECO:0007669"/>
    <property type="project" value="InterPro"/>
</dbReference>
<dbReference type="OrthoDB" id="2687058at2759"/>
<evidence type="ECO:0000256" key="8">
    <source>
        <dbReference type="ARBA" id="ARBA00023065"/>
    </source>
</evidence>
<keyword evidence="7 11" id="KW-1133">Transmembrane helix</keyword>
<keyword evidence="6" id="KW-0630">Potassium</keyword>
<comment type="caution">
    <text evidence="15">The sequence shown here is derived from an EMBL/GenBank/DDBJ whole genome shotgun (WGS) entry which is preliminary data.</text>
</comment>
<dbReference type="InterPro" id="IPR057291">
    <property type="entry name" value="CHX17_2nd"/>
</dbReference>
<dbReference type="PANTHER" id="PTHR32468:SF144">
    <property type="entry name" value="CATION_H(+) ANTIPORTER 17"/>
    <property type="match status" value="1"/>
</dbReference>
<feature type="transmembrane region" description="Helical" evidence="11">
    <location>
        <begin position="376"/>
        <end position="396"/>
    </location>
</feature>
<evidence type="ECO:0000256" key="11">
    <source>
        <dbReference type="SAM" id="Phobius"/>
    </source>
</evidence>
<keyword evidence="9 11" id="KW-0472">Membrane</keyword>
<evidence type="ECO:0000256" key="9">
    <source>
        <dbReference type="ARBA" id="ARBA00023136"/>
    </source>
</evidence>
<proteinExistence type="inferred from homology"/>
<dbReference type="GO" id="GO:0006885">
    <property type="term" value="P:regulation of pH"/>
    <property type="evidence" value="ECO:0007669"/>
    <property type="project" value="TreeGrafter"/>
</dbReference>
<feature type="domain" description="Cation/H(+) antiporter central" evidence="13">
    <location>
        <begin position="486"/>
        <end position="625"/>
    </location>
</feature>
<gene>
    <name evidence="15" type="ORF">CJ030_MR8G027010</name>
</gene>
<dbReference type="AlphaFoldDB" id="A0A6A1UN54"/>
<dbReference type="GO" id="GO:0006813">
    <property type="term" value="P:potassium ion transport"/>
    <property type="evidence" value="ECO:0007669"/>
    <property type="project" value="UniProtKB-KW"/>
</dbReference>
<comment type="subcellular location">
    <subcellularLocation>
        <location evidence="1">Membrane</location>
        <topology evidence="1">Multi-pass membrane protein</topology>
    </subcellularLocation>
</comment>
<evidence type="ECO:0000259" key="12">
    <source>
        <dbReference type="Pfam" id="PF00999"/>
    </source>
</evidence>
<accession>A0A6A1UN54</accession>
<dbReference type="Gene3D" id="1.20.1530.20">
    <property type="match status" value="1"/>
</dbReference>
<keyword evidence="2" id="KW-0813">Transport</keyword>
<dbReference type="InterPro" id="IPR057290">
    <property type="entry name" value="CHX17_C"/>
</dbReference>
<dbReference type="GO" id="GO:0015297">
    <property type="term" value="F:antiporter activity"/>
    <property type="evidence" value="ECO:0007669"/>
    <property type="project" value="UniProtKB-KW"/>
</dbReference>
<keyword evidence="5 11" id="KW-0812">Transmembrane</keyword>
<comment type="similarity">
    <text evidence="10">Belongs to the monovalent cation:proton antiporter 2 (CPA2) transporter (TC 2.A.37) family. CHX (TC 2.A.37.4) subfamily.</text>
</comment>
<evidence type="ECO:0000256" key="3">
    <source>
        <dbReference type="ARBA" id="ARBA00022449"/>
    </source>
</evidence>
<feature type="transmembrane region" description="Helical" evidence="11">
    <location>
        <begin position="127"/>
        <end position="149"/>
    </location>
</feature>
<keyword evidence="3" id="KW-0050">Antiport</keyword>
<dbReference type="Proteomes" id="UP000516437">
    <property type="component" value="Chromosome 8"/>
</dbReference>
<evidence type="ECO:0000259" key="13">
    <source>
        <dbReference type="Pfam" id="PF23256"/>
    </source>
</evidence>
<feature type="transmembrane region" description="Helical" evidence="11">
    <location>
        <begin position="266"/>
        <end position="299"/>
    </location>
</feature>
<feature type="domain" description="Cation/H(+) antiporter C-terminal" evidence="14">
    <location>
        <begin position="627"/>
        <end position="780"/>
    </location>
</feature>
<feature type="transmembrane region" description="Helical" evidence="11">
    <location>
        <begin position="408"/>
        <end position="430"/>
    </location>
</feature>